<gene>
    <name evidence="2" type="ORF">HMN09_00184500</name>
</gene>
<sequence>MHTSSEPPAYQSMASAPSTPAKKHDKYYYDDGNLVIRTSDAILFRLWDEKPSSDENPLVLEDVSSADFERLLWVLFPPILGQCQANSFPDWSAILSLATKFGVSDVRDLAIKELGKLPLEPVDKISLQQTYTIDKKWAADAFVALCTRAPALEVDEGKKLGIEMTVQVAAAREKLDKWGRKKPEEVKKVVTEVWGVAVEST</sequence>
<proteinExistence type="predicted"/>
<evidence type="ECO:0008006" key="4">
    <source>
        <dbReference type="Google" id="ProtNLM"/>
    </source>
</evidence>
<organism evidence="2 3">
    <name type="scientific">Mycena chlorophos</name>
    <name type="common">Agaric fungus</name>
    <name type="synonym">Agaricus chlorophos</name>
    <dbReference type="NCBI Taxonomy" id="658473"/>
    <lineage>
        <taxon>Eukaryota</taxon>
        <taxon>Fungi</taxon>
        <taxon>Dikarya</taxon>
        <taxon>Basidiomycota</taxon>
        <taxon>Agaricomycotina</taxon>
        <taxon>Agaricomycetes</taxon>
        <taxon>Agaricomycetidae</taxon>
        <taxon>Agaricales</taxon>
        <taxon>Marasmiineae</taxon>
        <taxon>Mycenaceae</taxon>
        <taxon>Mycena</taxon>
    </lineage>
</organism>
<reference evidence="2" key="1">
    <citation type="submission" date="2020-05" db="EMBL/GenBank/DDBJ databases">
        <title>Mycena genomes resolve the evolution of fungal bioluminescence.</title>
        <authorList>
            <person name="Tsai I.J."/>
        </authorList>
    </citation>
    <scope>NUCLEOTIDE SEQUENCE</scope>
    <source>
        <strain evidence="2">110903Hualien_Pintung</strain>
    </source>
</reference>
<evidence type="ECO:0000256" key="1">
    <source>
        <dbReference type="SAM" id="MobiDB-lite"/>
    </source>
</evidence>
<evidence type="ECO:0000313" key="3">
    <source>
        <dbReference type="Proteomes" id="UP000613580"/>
    </source>
</evidence>
<dbReference type="AlphaFoldDB" id="A0A8H6TQG9"/>
<protein>
    <recommendedName>
        <fullName evidence="4">BTB domain-containing protein</fullName>
    </recommendedName>
</protein>
<feature type="compositionally biased region" description="Polar residues" evidence="1">
    <location>
        <begin position="1"/>
        <end position="18"/>
    </location>
</feature>
<comment type="caution">
    <text evidence="2">The sequence shown here is derived from an EMBL/GenBank/DDBJ whole genome shotgun (WGS) entry which is preliminary data.</text>
</comment>
<name>A0A8H6TQG9_MYCCL</name>
<dbReference type="Proteomes" id="UP000613580">
    <property type="component" value="Unassembled WGS sequence"/>
</dbReference>
<dbReference type="EMBL" id="JACAZE010000002">
    <property type="protein sequence ID" value="KAF7320977.1"/>
    <property type="molecule type" value="Genomic_DNA"/>
</dbReference>
<keyword evidence="3" id="KW-1185">Reference proteome</keyword>
<accession>A0A8H6TQG9</accession>
<feature type="region of interest" description="Disordered" evidence="1">
    <location>
        <begin position="1"/>
        <end position="22"/>
    </location>
</feature>
<evidence type="ECO:0000313" key="2">
    <source>
        <dbReference type="EMBL" id="KAF7320977.1"/>
    </source>
</evidence>
<dbReference type="OrthoDB" id="2593747at2759"/>